<evidence type="ECO:0000313" key="14">
    <source>
        <dbReference type="Proteomes" id="UP000732377"/>
    </source>
</evidence>
<sequence length="306" mass="32806">MKAVRAVSLANTAVMLLAVLWGAWVTSSDSGDGCGASWPLCKGTFMPDWDYAAIVEFGHRVVSALAGLLSVAVLVWVARVRPSETRLKRLAFGTFFFVVLQGGLGAAAVLRPQPDLVMALHFGFSLLCFTFALLVTVALGQGERAAFQRPDVSAQPVAPGLRTQIWGLAVYTYLVVYLGAYVRHLGASMACTGWPLCNGELIPPLYGPVGANFAHRLGAALAVVLVLRLWWTARRLTERDDLRRGAAWALALMAAQVASGALFPLGYLNLLTQLLHTGLITGFWGVLSYLCYLTLPVGRETAAVSA</sequence>
<keyword evidence="2" id="KW-1003">Cell membrane</keyword>
<feature type="transmembrane region" description="Helical" evidence="12">
    <location>
        <begin position="274"/>
        <end position="295"/>
    </location>
</feature>
<dbReference type="PANTHER" id="PTHR35457:SF1">
    <property type="entry name" value="HEME A SYNTHASE"/>
    <property type="match status" value="1"/>
</dbReference>
<comment type="pathway">
    <text evidence="11">Porphyrin-containing compound metabolism.</text>
</comment>
<evidence type="ECO:0000256" key="7">
    <source>
        <dbReference type="ARBA" id="ARBA00023004"/>
    </source>
</evidence>
<dbReference type="AlphaFoldDB" id="A0A953LHF9"/>
<keyword evidence="10" id="KW-1015">Disulfide bond</keyword>
<evidence type="ECO:0000256" key="6">
    <source>
        <dbReference type="ARBA" id="ARBA00023002"/>
    </source>
</evidence>
<keyword evidence="5 12" id="KW-1133">Transmembrane helix</keyword>
<dbReference type="InterPro" id="IPR050450">
    <property type="entry name" value="COX15/CtaA_HemeA_synthase"/>
</dbReference>
<dbReference type="EMBL" id="PIUK01000007">
    <property type="protein sequence ID" value="MBY6274909.1"/>
    <property type="molecule type" value="Genomic_DNA"/>
</dbReference>
<evidence type="ECO:0000313" key="13">
    <source>
        <dbReference type="EMBL" id="MBY6274909.1"/>
    </source>
</evidence>
<comment type="subcellular location">
    <subcellularLocation>
        <location evidence="1">Membrane</location>
        <topology evidence="1">Multi-pass membrane protein</topology>
    </subcellularLocation>
</comment>
<dbReference type="GO" id="GO:0016491">
    <property type="term" value="F:oxidoreductase activity"/>
    <property type="evidence" value="ECO:0007669"/>
    <property type="project" value="UniProtKB-KW"/>
</dbReference>
<evidence type="ECO:0000256" key="1">
    <source>
        <dbReference type="ARBA" id="ARBA00004141"/>
    </source>
</evidence>
<keyword evidence="7" id="KW-0408">Iron</keyword>
<feature type="transmembrane region" description="Helical" evidence="12">
    <location>
        <begin position="161"/>
        <end position="180"/>
    </location>
</feature>
<dbReference type="Proteomes" id="UP000732377">
    <property type="component" value="Unassembled WGS sequence"/>
</dbReference>
<proteinExistence type="predicted"/>
<evidence type="ECO:0000256" key="4">
    <source>
        <dbReference type="ARBA" id="ARBA00022723"/>
    </source>
</evidence>
<keyword evidence="6" id="KW-0560">Oxidoreductase</keyword>
<protein>
    <submittedName>
        <fullName evidence="13">Heme A synthase</fullName>
    </submittedName>
</protein>
<organism evidence="13 14">
    <name type="scientific">Symbiobacterium thermophilum</name>
    <dbReference type="NCBI Taxonomy" id="2734"/>
    <lineage>
        <taxon>Bacteria</taxon>
        <taxon>Bacillati</taxon>
        <taxon>Bacillota</taxon>
        <taxon>Clostridia</taxon>
        <taxon>Eubacteriales</taxon>
        <taxon>Symbiobacteriaceae</taxon>
        <taxon>Symbiobacterium</taxon>
    </lineage>
</organism>
<evidence type="ECO:0000256" key="11">
    <source>
        <dbReference type="ARBA" id="ARBA00023444"/>
    </source>
</evidence>
<keyword evidence="8" id="KW-0350">Heme biosynthesis</keyword>
<dbReference type="Pfam" id="PF02628">
    <property type="entry name" value="COX15-CtaA"/>
    <property type="match status" value="1"/>
</dbReference>
<name>A0A953LHF9_SYMTR</name>
<dbReference type="RefSeq" id="WP_273377602.1">
    <property type="nucleotide sequence ID" value="NZ_PIUK01000007.1"/>
</dbReference>
<dbReference type="GO" id="GO:0006784">
    <property type="term" value="P:heme A biosynthetic process"/>
    <property type="evidence" value="ECO:0007669"/>
    <property type="project" value="InterPro"/>
</dbReference>
<gene>
    <name evidence="13" type="ORF">CWE10_01625</name>
</gene>
<evidence type="ECO:0000256" key="2">
    <source>
        <dbReference type="ARBA" id="ARBA00022475"/>
    </source>
</evidence>
<evidence type="ECO:0000256" key="12">
    <source>
        <dbReference type="SAM" id="Phobius"/>
    </source>
</evidence>
<evidence type="ECO:0000256" key="9">
    <source>
        <dbReference type="ARBA" id="ARBA00023136"/>
    </source>
</evidence>
<feature type="transmembrane region" description="Helical" evidence="12">
    <location>
        <begin position="90"/>
        <end position="110"/>
    </location>
</feature>
<dbReference type="PANTHER" id="PTHR35457">
    <property type="entry name" value="HEME A SYNTHASE"/>
    <property type="match status" value="1"/>
</dbReference>
<comment type="caution">
    <text evidence="13">The sequence shown here is derived from an EMBL/GenBank/DDBJ whole genome shotgun (WGS) entry which is preliminary data.</text>
</comment>
<dbReference type="GO" id="GO:0046872">
    <property type="term" value="F:metal ion binding"/>
    <property type="evidence" value="ECO:0007669"/>
    <property type="project" value="UniProtKB-KW"/>
</dbReference>
<keyword evidence="9 12" id="KW-0472">Membrane</keyword>
<reference evidence="13" key="1">
    <citation type="submission" date="2017-11" db="EMBL/GenBank/DDBJ databases">
        <title>Three new genomes from thermophilic consortium.</title>
        <authorList>
            <person name="Quaggio R."/>
            <person name="Amgarten D."/>
            <person name="Setubal J.C."/>
        </authorList>
    </citation>
    <scope>NUCLEOTIDE SEQUENCE</scope>
    <source>
        <strain evidence="13">ZCTH01-B2</strain>
    </source>
</reference>
<feature type="transmembrane region" description="Helical" evidence="12">
    <location>
        <begin position="57"/>
        <end position="78"/>
    </location>
</feature>
<keyword evidence="3 12" id="KW-0812">Transmembrane</keyword>
<evidence type="ECO:0000256" key="10">
    <source>
        <dbReference type="ARBA" id="ARBA00023157"/>
    </source>
</evidence>
<dbReference type="GO" id="GO:0016020">
    <property type="term" value="C:membrane"/>
    <property type="evidence" value="ECO:0007669"/>
    <property type="project" value="UniProtKB-SubCell"/>
</dbReference>
<accession>A0A953LHF9</accession>
<feature type="transmembrane region" description="Helical" evidence="12">
    <location>
        <begin position="245"/>
        <end position="268"/>
    </location>
</feature>
<feature type="transmembrane region" description="Helical" evidence="12">
    <location>
        <begin position="116"/>
        <end position="140"/>
    </location>
</feature>
<keyword evidence="4" id="KW-0479">Metal-binding</keyword>
<feature type="transmembrane region" description="Helical" evidence="12">
    <location>
        <begin position="213"/>
        <end position="233"/>
    </location>
</feature>
<evidence type="ECO:0000256" key="3">
    <source>
        <dbReference type="ARBA" id="ARBA00022692"/>
    </source>
</evidence>
<dbReference type="InterPro" id="IPR003780">
    <property type="entry name" value="COX15/CtaA_fam"/>
</dbReference>
<evidence type="ECO:0000256" key="8">
    <source>
        <dbReference type="ARBA" id="ARBA00023133"/>
    </source>
</evidence>
<evidence type="ECO:0000256" key="5">
    <source>
        <dbReference type="ARBA" id="ARBA00022989"/>
    </source>
</evidence>